<comment type="caution">
    <text evidence="1">The sequence shown here is derived from an EMBL/GenBank/DDBJ whole genome shotgun (WGS) entry which is preliminary data.</text>
</comment>
<dbReference type="EMBL" id="LAZR01000038">
    <property type="protein sequence ID" value="KKO00945.1"/>
    <property type="molecule type" value="Genomic_DNA"/>
</dbReference>
<dbReference type="AlphaFoldDB" id="A0A0F9VAB0"/>
<sequence>MVIRNQDIKQKYMTLIIDNMFRLIPFKRKLPRDFLSEK</sequence>
<name>A0A0F9VAB0_9ZZZZ</name>
<protein>
    <submittedName>
        <fullName evidence="1">Uncharacterized protein</fullName>
    </submittedName>
</protein>
<gene>
    <name evidence="1" type="ORF">LCGC14_0123530</name>
</gene>
<organism evidence="1">
    <name type="scientific">marine sediment metagenome</name>
    <dbReference type="NCBI Taxonomy" id="412755"/>
    <lineage>
        <taxon>unclassified sequences</taxon>
        <taxon>metagenomes</taxon>
        <taxon>ecological metagenomes</taxon>
    </lineage>
</organism>
<proteinExistence type="predicted"/>
<accession>A0A0F9VAB0</accession>
<evidence type="ECO:0000313" key="1">
    <source>
        <dbReference type="EMBL" id="KKO00945.1"/>
    </source>
</evidence>
<reference evidence="1" key="1">
    <citation type="journal article" date="2015" name="Nature">
        <title>Complex archaea that bridge the gap between prokaryotes and eukaryotes.</title>
        <authorList>
            <person name="Spang A."/>
            <person name="Saw J.H."/>
            <person name="Jorgensen S.L."/>
            <person name="Zaremba-Niedzwiedzka K."/>
            <person name="Martijn J."/>
            <person name="Lind A.E."/>
            <person name="van Eijk R."/>
            <person name="Schleper C."/>
            <person name="Guy L."/>
            <person name="Ettema T.J."/>
        </authorList>
    </citation>
    <scope>NUCLEOTIDE SEQUENCE</scope>
</reference>